<keyword evidence="2" id="KW-1185">Reference proteome</keyword>
<accession>A0A392RZH3</accession>
<dbReference type="EMBL" id="LXQA010299271">
    <property type="protein sequence ID" value="MCI42023.1"/>
    <property type="molecule type" value="Genomic_DNA"/>
</dbReference>
<evidence type="ECO:0000313" key="2">
    <source>
        <dbReference type="Proteomes" id="UP000265520"/>
    </source>
</evidence>
<evidence type="ECO:0000313" key="1">
    <source>
        <dbReference type="EMBL" id="MCI42023.1"/>
    </source>
</evidence>
<dbReference type="AlphaFoldDB" id="A0A392RZH3"/>
<comment type="caution">
    <text evidence="1">The sequence shown here is derived from an EMBL/GenBank/DDBJ whole genome shotgun (WGS) entry which is preliminary data.</text>
</comment>
<organism evidence="1 2">
    <name type="scientific">Trifolium medium</name>
    <dbReference type="NCBI Taxonomy" id="97028"/>
    <lineage>
        <taxon>Eukaryota</taxon>
        <taxon>Viridiplantae</taxon>
        <taxon>Streptophyta</taxon>
        <taxon>Embryophyta</taxon>
        <taxon>Tracheophyta</taxon>
        <taxon>Spermatophyta</taxon>
        <taxon>Magnoliopsida</taxon>
        <taxon>eudicotyledons</taxon>
        <taxon>Gunneridae</taxon>
        <taxon>Pentapetalae</taxon>
        <taxon>rosids</taxon>
        <taxon>fabids</taxon>
        <taxon>Fabales</taxon>
        <taxon>Fabaceae</taxon>
        <taxon>Papilionoideae</taxon>
        <taxon>50 kb inversion clade</taxon>
        <taxon>NPAAA clade</taxon>
        <taxon>Hologalegina</taxon>
        <taxon>IRL clade</taxon>
        <taxon>Trifolieae</taxon>
        <taxon>Trifolium</taxon>
    </lineage>
</organism>
<proteinExistence type="predicted"/>
<feature type="non-terminal residue" evidence="1">
    <location>
        <position position="46"/>
    </location>
</feature>
<sequence length="46" mass="5053">MGLSAFNGTVIKFVLAGLEITISRAHFAKLLDVKDQGKRIADYKSE</sequence>
<name>A0A392RZH3_9FABA</name>
<dbReference type="Proteomes" id="UP000265520">
    <property type="component" value="Unassembled WGS sequence"/>
</dbReference>
<reference evidence="1 2" key="1">
    <citation type="journal article" date="2018" name="Front. Plant Sci.">
        <title>Red Clover (Trifolium pratense) and Zigzag Clover (T. medium) - A Picture of Genomic Similarities and Differences.</title>
        <authorList>
            <person name="Dluhosova J."/>
            <person name="Istvanek J."/>
            <person name="Nedelnik J."/>
            <person name="Repkova J."/>
        </authorList>
    </citation>
    <scope>NUCLEOTIDE SEQUENCE [LARGE SCALE GENOMIC DNA]</scope>
    <source>
        <strain evidence="2">cv. 10/8</strain>
        <tissue evidence="1">Leaf</tissue>
    </source>
</reference>
<protein>
    <submittedName>
        <fullName evidence="1">Uncharacterized protein</fullName>
    </submittedName>
</protein>